<proteinExistence type="predicted"/>
<evidence type="ECO:0000313" key="2">
    <source>
        <dbReference type="EMBL" id="KAJ1171706.1"/>
    </source>
</evidence>
<sequence length="210" mass="22308">MDGRLASQCCVTTTPPVRPKRPSVLSAPPLRLYAEPQGPVSSARLRPGQQLRPIGAPRGDHHSLAQPLHRGGSGPLFPRVQGRQSVSPGAGTPSLELRPSLRRTSQAGSAAIGQTPSLESPAFVPCSGPRQGCPAMLARIPAGAQRSVATVHHPLRRVPHAAPSLVAPGLGLVRQMIGRPLRSRLIIRPPSWPAWPLPLVLFNTLHKTVK</sequence>
<evidence type="ECO:0000256" key="1">
    <source>
        <dbReference type="SAM" id="MobiDB-lite"/>
    </source>
</evidence>
<name>A0AAV7T5Q3_PLEWA</name>
<protein>
    <submittedName>
        <fullName evidence="2">Uncharacterized protein</fullName>
    </submittedName>
</protein>
<organism evidence="2 3">
    <name type="scientific">Pleurodeles waltl</name>
    <name type="common">Iberian ribbed newt</name>
    <dbReference type="NCBI Taxonomy" id="8319"/>
    <lineage>
        <taxon>Eukaryota</taxon>
        <taxon>Metazoa</taxon>
        <taxon>Chordata</taxon>
        <taxon>Craniata</taxon>
        <taxon>Vertebrata</taxon>
        <taxon>Euteleostomi</taxon>
        <taxon>Amphibia</taxon>
        <taxon>Batrachia</taxon>
        <taxon>Caudata</taxon>
        <taxon>Salamandroidea</taxon>
        <taxon>Salamandridae</taxon>
        <taxon>Pleurodelinae</taxon>
        <taxon>Pleurodeles</taxon>
    </lineage>
</organism>
<accession>A0AAV7T5Q3</accession>
<keyword evidence="3" id="KW-1185">Reference proteome</keyword>
<comment type="caution">
    <text evidence="2">The sequence shown here is derived from an EMBL/GenBank/DDBJ whole genome shotgun (WGS) entry which is preliminary data.</text>
</comment>
<dbReference type="EMBL" id="JANPWB010000007">
    <property type="protein sequence ID" value="KAJ1171706.1"/>
    <property type="molecule type" value="Genomic_DNA"/>
</dbReference>
<dbReference type="AlphaFoldDB" id="A0AAV7T5Q3"/>
<feature type="region of interest" description="Disordered" evidence="1">
    <location>
        <begin position="38"/>
        <end position="121"/>
    </location>
</feature>
<evidence type="ECO:0000313" key="3">
    <source>
        <dbReference type="Proteomes" id="UP001066276"/>
    </source>
</evidence>
<reference evidence="2" key="1">
    <citation type="journal article" date="2022" name="bioRxiv">
        <title>Sequencing and chromosome-scale assembly of the giantPleurodeles waltlgenome.</title>
        <authorList>
            <person name="Brown T."/>
            <person name="Elewa A."/>
            <person name="Iarovenko S."/>
            <person name="Subramanian E."/>
            <person name="Araus A.J."/>
            <person name="Petzold A."/>
            <person name="Susuki M."/>
            <person name="Suzuki K.-i.T."/>
            <person name="Hayashi T."/>
            <person name="Toyoda A."/>
            <person name="Oliveira C."/>
            <person name="Osipova E."/>
            <person name="Leigh N.D."/>
            <person name="Simon A."/>
            <person name="Yun M.H."/>
        </authorList>
    </citation>
    <scope>NUCLEOTIDE SEQUENCE</scope>
    <source>
        <strain evidence="2">20211129_DDA</strain>
        <tissue evidence="2">Liver</tissue>
    </source>
</reference>
<dbReference type="Proteomes" id="UP001066276">
    <property type="component" value="Chromosome 4_1"/>
</dbReference>
<feature type="compositionally biased region" description="Polar residues" evidence="1">
    <location>
        <begin position="102"/>
        <end position="118"/>
    </location>
</feature>
<gene>
    <name evidence="2" type="ORF">NDU88_003564</name>
</gene>
<feature type="region of interest" description="Disordered" evidence="1">
    <location>
        <begin position="1"/>
        <end position="24"/>
    </location>
</feature>